<dbReference type="SUPFAM" id="SSF54862">
    <property type="entry name" value="4Fe-4S ferredoxins"/>
    <property type="match status" value="1"/>
</dbReference>
<dbReference type="EC" id="1.3.1.1" evidence="9"/>
<dbReference type="InterPro" id="IPR005720">
    <property type="entry name" value="Dihydroorotate_DH_cat"/>
</dbReference>
<feature type="domain" description="4Fe-4S ferredoxin-type" evidence="10">
    <location>
        <begin position="374"/>
        <end position="400"/>
    </location>
</feature>
<dbReference type="GO" id="GO:0002058">
    <property type="term" value="F:uracil binding"/>
    <property type="evidence" value="ECO:0007669"/>
    <property type="project" value="TreeGrafter"/>
</dbReference>
<dbReference type="GO" id="GO:0005737">
    <property type="term" value="C:cytoplasm"/>
    <property type="evidence" value="ECO:0007669"/>
    <property type="project" value="InterPro"/>
</dbReference>
<dbReference type="OrthoDB" id="9802377at2"/>
<reference evidence="11 12" key="1">
    <citation type="submission" date="2018-06" db="EMBL/GenBank/DDBJ databases">
        <title>Complete genome of Desulfovibrio marinus P48SEP.</title>
        <authorList>
            <person name="Crispim J.S."/>
            <person name="Vidigal P.M.P."/>
            <person name="Silva L.C.F."/>
            <person name="Araujo L.C."/>
            <person name="Laguardia C.N."/>
            <person name="Dias R.S."/>
            <person name="Sousa M.P."/>
            <person name="Paula S.O."/>
            <person name="Silva C."/>
        </authorList>
    </citation>
    <scope>NUCLEOTIDE SEQUENCE [LARGE SCALE GENOMIC DNA]</scope>
    <source>
        <strain evidence="11 12">P48SEP</strain>
    </source>
</reference>
<comment type="function">
    <text evidence="7">Involved in pyrimidine base degradation. Catalyzes physiologically the reduction of uracil to 5,6-dihydrouracil (DHU) by using NADH as a specific cosubstrate. It also catalyzes the reverse reaction and the reduction of thymine to 5,6-dihydrothymine (DHT).</text>
</comment>
<dbReference type="InterPro" id="IPR013785">
    <property type="entry name" value="Aldolase_TIM"/>
</dbReference>
<comment type="caution">
    <text evidence="11">The sequence shown here is derived from an EMBL/GenBank/DDBJ whole genome shotgun (WGS) entry which is preliminary data.</text>
</comment>
<keyword evidence="2 11" id="KW-0560">Oxidoreductase</keyword>
<dbReference type="GO" id="GO:0006212">
    <property type="term" value="P:uracil catabolic process"/>
    <property type="evidence" value="ECO:0007669"/>
    <property type="project" value="TreeGrafter"/>
</dbReference>
<dbReference type="AlphaFoldDB" id="A0A6P1ZMS8"/>
<dbReference type="Pfam" id="PF14697">
    <property type="entry name" value="Fer4_21"/>
    <property type="match status" value="1"/>
</dbReference>
<protein>
    <recommendedName>
        <fullName evidence="9">dihydrouracil dehydrogenase (NAD(+))</fullName>
        <ecNumber evidence="9">1.3.1.1</ecNumber>
    </recommendedName>
    <alternativeName>
        <fullName evidence="4">Dihydrothymine dehydrogenase</fullName>
    </alternativeName>
    <alternativeName>
        <fullName evidence="3">Dihydrouracil dehydrogenase</fullName>
    </alternativeName>
</protein>
<evidence type="ECO:0000256" key="3">
    <source>
        <dbReference type="ARBA" id="ARBA00030119"/>
    </source>
</evidence>
<dbReference type="PANTHER" id="PTHR43073">
    <property type="entry name" value="DIHYDROPYRIMIDINE DEHYDROGENASE [NADP(+)]"/>
    <property type="match status" value="1"/>
</dbReference>
<dbReference type="GO" id="GO:0006210">
    <property type="term" value="P:thymine catabolic process"/>
    <property type="evidence" value="ECO:0007669"/>
    <property type="project" value="TreeGrafter"/>
</dbReference>
<sequence>MADLHVQFLGHTVPSPFLLASAPPTAFGENIMRAFDAGWGGAVLKTLKPDGMLIEDARPRFAALRDSRNSVYGFENFELLSKRSLSEWAADIAEIKKRYPDNLLIASIMGDSIRSWQEMARRVQDAGCDMIECNFSCPHGMPEIGAGMAVGQVPEIAGEITATVHDICRVPLLVKLTPNVADPRLVCQAVLDAGADGVTAINTVQCLIGVDLDTFRPQPAVDGLSTYGGYSGKAIKPIGLRVVSQAAATMQERGMRPAVSGVGGISTWQDAAEYMLVGSTTVQLCTEVMLKGFGIIDRLASGLSQYLDAKGFASPMDLVGKSLPWLTSHEALAKHAPVTATVDRDRCTACGACATACADSAYGALAMNMDGDAPRLEINRKRCDGCGLCTVVCKTGALTV</sequence>
<dbReference type="Pfam" id="PF01180">
    <property type="entry name" value="DHO_dh"/>
    <property type="match status" value="1"/>
</dbReference>
<organism evidence="11 12">
    <name type="scientific">Oceanidesulfovibrio marinus</name>
    <dbReference type="NCBI Taxonomy" id="370038"/>
    <lineage>
        <taxon>Bacteria</taxon>
        <taxon>Pseudomonadati</taxon>
        <taxon>Thermodesulfobacteriota</taxon>
        <taxon>Desulfovibrionia</taxon>
        <taxon>Desulfovibrionales</taxon>
        <taxon>Desulfovibrionaceae</taxon>
        <taxon>Oceanidesulfovibrio</taxon>
    </lineage>
</organism>
<dbReference type="GO" id="GO:0004159">
    <property type="term" value="F:dihydropyrimidine dehydrogenase (NAD+) activity"/>
    <property type="evidence" value="ECO:0007669"/>
    <property type="project" value="UniProtKB-EC"/>
</dbReference>
<dbReference type="GO" id="GO:0050661">
    <property type="term" value="F:NADP binding"/>
    <property type="evidence" value="ECO:0007669"/>
    <property type="project" value="TreeGrafter"/>
</dbReference>
<dbReference type="Gene3D" id="3.20.20.70">
    <property type="entry name" value="Aldolase class I"/>
    <property type="match status" value="1"/>
</dbReference>
<name>A0A6P1ZMS8_9BACT</name>
<evidence type="ECO:0000256" key="8">
    <source>
        <dbReference type="ARBA" id="ARBA00049714"/>
    </source>
</evidence>
<comment type="subunit">
    <text evidence="8">Heterotetramer of 2 PreA and 2 PreT subunits.</text>
</comment>
<dbReference type="RefSeq" id="WP_144234799.1">
    <property type="nucleotide sequence ID" value="NZ_QMIF01000003.1"/>
</dbReference>
<gene>
    <name evidence="11" type="ORF">DQK91_07545</name>
</gene>
<comment type="catalytic activity">
    <reaction evidence="5">
        <text>5,6-dihydrothymine + NAD(+) = thymine + NADH + H(+)</text>
        <dbReference type="Rhea" id="RHEA:28791"/>
        <dbReference type="ChEBI" id="CHEBI:15378"/>
        <dbReference type="ChEBI" id="CHEBI:17821"/>
        <dbReference type="ChEBI" id="CHEBI:27468"/>
        <dbReference type="ChEBI" id="CHEBI:57540"/>
        <dbReference type="ChEBI" id="CHEBI:57945"/>
        <dbReference type="EC" id="1.3.1.1"/>
    </reaction>
</comment>
<evidence type="ECO:0000313" key="12">
    <source>
        <dbReference type="Proteomes" id="UP000434052"/>
    </source>
</evidence>
<evidence type="ECO:0000256" key="2">
    <source>
        <dbReference type="ARBA" id="ARBA00023002"/>
    </source>
</evidence>
<proteinExistence type="inferred from homology"/>
<feature type="domain" description="4Fe-4S ferredoxin-type" evidence="10">
    <location>
        <begin position="338"/>
        <end position="370"/>
    </location>
</feature>
<dbReference type="SUPFAM" id="SSF51395">
    <property type="entry name" value="FMN-linked oxidoreductases"/>
    <property type="match status" value="1"/>
</dbReference>
<evidence type="ECO:0000256" key="7">
    <source>
        <dbReference type="ARBA" id="ARBA00049578"/>
    </source>
</evidence>
<comment type="similarity">
    <text evidence="1">Belongs to the dihydropyrimidine dehydrogenase family.</text>
</comment>
<dbReference type="FunFam" id="3.20.20.70:FF:000027">
    <property type="entry name" value="Dihydropyrimidine dehydrogenase [NADP(+)]"/>
    <property type="match status" value="1"/>
</dbReference>
<dbReference type="PROSITE" id="PS51379">
    <property type="entry name" value="4FE4S_FER_2"/>
    <property type="match status" value="2"/>
</dbReference>
<evidence type="ECO:0000313" key="11">
    <source>
        <dbReference type="EMBL" id="TVM35239.1"/>
    </source>
</evidence>
<dbReference type="NCBIfam" id="NF006183">
    <property type="entry name" value="PRK08318.1"/>
    <property type="match status" value="1"/>
</dbReference>
<dbReference type="InterPro" id="IPR017896">
    <property type="entry name" value="4Fe4S_Fe-S-bd"/>
</dbReference>
<evidence type="ECO:0000256" key="9">
    <source>
        <dbReference type="ARBA" id="ARBA00049728"/>
    </source>
</evidence>
<comment type="catalytic activity">
    <reaction evidence="6">
        <text>5,6-dihydrouracil + NAD(+) = uracil + NADH + H(+)</text>
        <dbReference type="Rhea" id="RHEA:20189"/>
        <dbReference type="ChEBI" id="CHEBI:15378"/>
        <dbReference type="ChEBI" id="CHEBI:15901"/>
        <dbReference type="ChEBI" id="CHEBI:17568"/>
        <dbReference type="ChEBI" id="CHEBI:57540"/>
        <dbReference type="ChEBI" id="CHEBI:57945"/>
        <dbReference type="EC" id="1.3.1.1"/>
    </reaction>
</comment>
<evidence type="ECO:0000256" key="4">
    <source>
        <dbReference type="ARBA" id="ARBA00032722"/>
    </source>
</evidence>
<dbReference type="PANTHER" id="PTHR43073:SF2">
    <property type="entry name" value="DIHYDROPYRIMIDINE DEHYDROGENASE [NADP(+)]"/>
    <property type="match status" value="1"/>
</dbReference>
<evidence type="ECO:0000256" key="5">
    <source>
        <dbReference type="ARBA" id="ARBA00047685"/>
    </source>
</evidence>
<evidence type="ECO:0000256" key="6">
    <source>
        <dbReference type="ARBA" id="ARBA00048792"/>
    </source>
</evidence>
<evidence type="ECO:0000256" key="1">
    <source>
        <dbReference type="ARBA" id="ARBA00010804"/>
    </source>
</evidence>
<evidence type="ECO:0000259" key="10">
    <source>
        <dbReference type="PROSITE" id="PS51379"/>
    </source>
</evidence>
<accession>A0A6P1ZMS8</accession>
<dbReference type="EMBL" id="QMIF01000003">
    <property type="protein sequence ID" value="TVM35239.1"/>
    <property type="molecule type" value="Genomic_DNA"/>
</dbReference>
<dbReference type="Gene3D" id="3.30.70.20">
    <property type="match status" value="1"/>
</dbReference>
<dbReference type="Proteomes" id="UP000434052">
    <property type="component" value="Unassembled WGS sequence"/>
</dbReference>